<name>A0ABR4Q4Y1_9CEST</name>
<accession>A0ABR4Q4Y1</accession>
<comment type="caution">
    <text evidence="1">The sequence shown here is derived from an EMBL/GenBank/DDBJ whole genome shotgun (WGS) entry which is preliminary data.</text>
</comment>
<evidence type="ECO:0000313" key="2">
    <source>
        <dbReference type="Proteomes" id="UP001651158"/>
    </source>
</evidence>
<evidence type="ECO:0000313" key="1">
    <source>
        <dbReference type="EMBL" id="KAL5104425.1"/>
    </source>
</evidence>
<proteinExistence type="predicted"/>
<dbReference type="EMBL" id="JAKROA010000012">
    <property type="protein sequence ID" value="KAL5104425.1"/>
    <property type="molecule type" value="Genomic_DNA"/>
</dbReference>
<sequence length="143" mass="15968">MPRKENSLVPVLIHNISSAPDVCEHVAAVLSSAQSCSLAVEDGQMMRKRWRIPDGGVMYTSKSCQGATLRVEVIDSPSNRCLVRGSWLTRHPAGVREHGCVRVCLYLRPLEFFVPALPALRLALRPRLRYRSIGALFRVICDL</sequence>
<keyword evidence="2" id="KW-1185">Reference proteome</keyword>
<organism evidence="1 2">
    <name type="scientific">Taenia crassiceps</name>
    <dbReference type="NCBI Taxonomy" id="6207"/>
    <lineage>
        <taxon>Eukaryota</taxon>
        <taxon>Metazoa</taxon>
        <taxon>Spiralia</taxon>
        <taxon>Lophotrochozoa</taxon>
        <taxon>Platyhelminthes</taxon>
        <taxon>Cestoda</taxon>
        <taxon>Eucestoda</taxon>
        <taxon>Cyclophyllidea</taxon>
        <taxon>Taeniidae</taxon>
        <taxon>Taenia</taxon>
    </lineage>
</organism>
<protein>
    <submittedName>
        <fullName evidence="1">Uncharacterized protein</fullName>
    </submittedName>
</protein>
<reference evidence="1 2" key="1">
    <citation type="journal article" date="2022" name="Front. Cell. Infect. Microbiol.">
        <title>The Genomes of Two Strains of Taenia crassiceps the Animal Model for the Study of Human Cysticercosis.</title>
        <authorList>
            <person name="Bobes R.J."/>
            <person name="Estrada K."/>
            <person name="Rios-Valencia D.G."/>
            <person name="Calderon-Gallegos A."/>
            <person name="de la Torre P."/>
            <person name="Carrero J.C."/>
            <person name="Sanchez-Flores A."/>
            <person name="Laclette J.P."/>
        </authorList>
    </citation>
    <scope>NUCLEOTIDE SEQUENCE [LARGE SCALE GENOMIC DNA]</scope>
    <source>
        <strain evidence="1">WFUcys</strain>
    </source>
</reference>
<gene>
    <name evidence="1" type="ORF">TcWFU_002825</name>
</gene>
<dbReference type="Proteomes" id="UP001651158">
    <property type="component" value="Unassembled WGS sequence"/>
</dbReference>